<gene>
    <name evidence="1" type="ORF">PG915_05645</name>
</gene>
<name>A0AAU8BLB3_9VIBR</name>
<proteinExistence type="predicted"/>
<dbReference type="EMBL" id="CP115920">
    <property type="protein sequence ID" value="XCD17012.1"/>
    <property type="molecule type" value="Genomic_DNA"/>
</dbReference>
<accession>A0AAU8BLB3</accession>
<evidence type="ECO:0000313" key="1">
    <source>
        <dbReference type="EMBL" id="XCD17012.1"/>
    </source>
</evidence>
<sequence>MKEVAKKSKPKSTLRGLKIVISDSSRFTREELDQLRYAIAKVLIKFGDKKILPSFCRATGITIDYLQNQFGNTIYLASKEERRLAKEMLDNLQPKAMDGAITLSSTYKEVSEEQFKRRLYTVRTHIA</sequence>
<dbReference type="KEGG" id="vck:PG915_05645"/>
<reference evidence="1" key="1">
    <citation type="submission" date="2023-01" db="EMBL/GenBank/DDBJ databases">
        <title>Vibrio sp. CB1-14 genome sequencing.</title>
        <authorList>
            <person name="Otstavnykh N."/>
            <person name="Isaeva M."/>
            <person name="Meleshko D."/>
        </authorList>
    </citation>
    <scope>NUCLEOTIDE SEQUENCE</scope>
    <source>
        <strain evidence="1">CB1-14</strain>
    </source>
</reference>
<dbReference type="RefSeq" id="WP_353498231.1">
    <property type="nucleotide sequence ID" value="NZ_CP115920.1"/>
</dbReference>
<protein>
    <submittedName>
        <fullName evidence="1">Uncharacterized protein</fullName>
    </submittedName>
</protein>
<dbReference type="AlphaFoldDB" id="A0AAU8BLB3"/>
<organism evidence="1">
    <name type="scientific">Vibrio chaetopteri</name>
    <dbReference type="NCBI Taxonomy" id="3016528"/>
    <lineage>
        <taxon>Bacteria</taxon>
        <taxon>Pseudomonadati</taxon>
        <taxon>Pseudomonadota</taxon>
        <taxon>Gammaproteobacteria</taxon>
        <taxon>Vibrionales</taxon>
        <taxon>Vibrionaceae</taxon>
        <taxon>Vibrio</taxon>
    </lineage>
</organism>